<dbReference type="AlphaFoldDB" id="A0A813EVA2"/>
<accession>A0A813EVA2</accession>
<reference evidence="2" key="1">
    <citation type="submission" date="2021-02" db="EMBL/GenBank/DDBJ databases">
        <authorList>
            <person name="Dougan E. K."/>
            <person name="Rhodes N."/>
            <person name="Thang M."/>
            <person name="Chan C."/>
        </authorList>
    </citation>
    <scope>NUCLEOTIDE SEQUENCE</scope>
</reference>
<evidence type="ECO:0000313" key="3">
    <source>
        <dbReference type="Proteomes" id="UP000654075"/>
    </source>
</evidence>
<feature type="non-terminal residue" evidence="2">
    <location>
        <position position="107"/>
    </location>
</feature>
<dbReference type="EMBL" id="CAJNNV010016225">
    <property type="protein sequence ID" value="CAE8604267.1"/>
    <property type="molecule type" value="Genomic_DNA"/>
</dbReference>
<evidence type="ECO:0000313" key="2">
    <source>
        <dbReference type="EMBL" id="CAE8604267.1"/>
    </source>
</evidence>
<evidence type="ECO:0000256" key="1">
    <source>
        <dbReference type="SAM" id="MobiDB-lite"/>
    </source>
</evidence>
<protein>
    <submittedName>
        <fullName evidence="2">Uncharacterized protein</fullName>
    </submittedName>
</protein>
<feature type="compositionally biased region" description="Low complexity" evidence="1">
    <location>
        <begin position="74"/>
        <end position="86"/>
    </location>
</feature>
<gene>
    <name evidence="2" type="ORF">PGLA1383_LOCUS22440</name>
</gene>
<dbReference type="Proteomes" id="UP000654075">
    <property type="component" value="Unassembled WGS sequence"/>
</dbReference>
<keyword evidence="3" id="KW-1185">Reference proteome</keyword>
<proteinExistence type="predicted"/>
<feature type="non-terminal residue" evidence="2">
    <location>
        <position position="1"/>
    </location>
</feature>
<sequence length="107" mass="11589">SSDAMMQQPYMPPMMVSNAGYARQSSPLMTYGQLSPSMTARRSVSMGPVRIIHSPQQMPLQAAGGVYSAASFSPQRQPLQQPQAALQPPPPPRLTEEEYSPWGEAVG</sequence>
<organism evidence="2 3">
    <name type="scientific">Polarella glacialis</name>
    <name type="common">Dinoflagellate</name>
    <dbReference type="NCBI Taxonomy" id="89957"/>
    <lineage>
        <taxon>Eukaryota</taxon>
        <taxon>Sar</taxon>
        <taxon>Alveolata</taxon>
        <taxon>Dinophyceae</taxon>
        <taxon>Suessiales</taxon>
        <taxon>Suessiaceae</taxon>
        <taxon>Polarella</taxon>
    </lineage>
</organism>
<comment type="caution">
    <text evidence="2">The sequence shown here is derived from an EMBL/GenBank/DDBJ whole genome shotgun (WGS) entry which is preliminary data.</text>
</comment>
<name>A0A813EVA2_POLGL</name>
<feature type="region of interest" description="Disordered" evidence="1">
    <location>
        <begin position="63"/>
        <end position="107"/>
    </location>
</feature>